<proteinExistence type="predicted"/>
<protein>
    <recommendedName>
        <fullName evidence="3">STAS/SEC14 domain-containing protein</fullName>
    </recommendedName>
</protein>
<gene>
    <name evidence="1" type="ORF">BST86_00365</name>
</gene>
<keyword evidence="2" id="KW-1185">Reference proteome</keyword>
<dbReference type="AlphaFoldDB" id="A0A2S9WXX3"/>
<evidence type="ECO:0000313" key="2">
    <source>
        <dbReference type="Proteomes" id="UP000239532"/>
    </source>
</evidence>
<dbReference type="EMBL" id="MQUC01000003">
    <property type="protein sequence ID" value="PRP68236.1"/>
    <property type="molecule type" value="Genomic_DNA"/>
</dbReference>
<name>A0A2S9WXX3_9FLAO</name>
<evidence type="ECO:0008006" key="3">
    <source>
        <dbReference type="Google" id="ProtNLM"/>
    </source>
</evidence>
<sequence>MRPIKYIELGYAEIFIFQDYLINQIKDGVTVSMEHVHVLRDIIEENFGDRDLVYISNRVGSYSVDPLVYPQVTLIDNLLGMAIITDNVLHEKSVQFEQLFYKRELKVFKTFEDSIAWAAGLVRKAKEAARLE</sequence>
<reference evidence="1 2" key="1">
    <citation type="submission" date="2016-11" db="EMBL/GenBank/DDBJ databases">
        <title>Trade-off between light-utilization and light-protection in marine flavobacteria.</title>
        <authorList>
            <person name="Kumagai Y."/>
        </authorList>
    </citation>
    <scope>NUCLEOTIDE SEQUENCE [LARGE SCALE GENOMIC DNA]</scope>
    <source>
        <strain evidence="1 2">JCM 17109</strain>
    </source>
</reference>
<dbReference type="Proteomes" id="UP000239532">
    <property type="component" value="Unassembled WGS sequence"/>
</dbReference>
<comment type="caution">
    <text evidence="1">The sequence shown here is derived from an EMBL/GenBank/DDBJ whole genome shotgun (WGS) entry which is preliminary data.</text>
</comment>
<dbReference type="OrthoDB" id="1144359at2"/>
<dbReference type="RefSeq" id="WP_105981545.1">
    <property type="nucleotide sequence ID" value="NZ_MQUC01000003.1"/>
</dbReference>
<organism evidence="1 2">
    <name type="scientific">Nonlabens agnitus</name>
    <dbReference type="NCBI Taxonomy" id="870484"/>
    <lineage>
        <taxon>Bacteria</taxon>
        <taxon>Pseudomonadati</taxon>
        <taxon>Bacteroidota</taxon>
        <taxon>Flavobacteriia</taxon>
        <taxon>Flavobacteriales</taxon>
        <taxon>Flavobacteriaceae</taxon>
        <taxon>Nonlabens</taxon>
    </lineage>
</organism>
<accession>A0A2S9WXX3</accession>
<evidence type="ECO:0000313" key="1">
    <source>
        <dbReference type="EMBL" id="PRP68236.1"/>
    </source>
</evidence>